<accession>A0AAD2FF79</accession>
<dbReference type="GO" id="GO:0000811">
    <property type="term" value="C:GINS complex"/>
    <property type="evidence" value="ECO:0007669"/>
    <property type="project" value="TreeGrafter"/>
</dbReference>
<dbReference type="GO" id="GO:0006260">
    <property type="term" value="P:DNA replication"/>
    <property type="evidence" value="ECO:0007669"/>
    <property type="project" value="UniProtKB-KW"/>
</dbReference>
<dbReference type="GO" id="GO:0000727">
    <property type="term" value="P:double-strand break repair via break-induced replication"/>
    <property type="evidence" value="ECO:0007669"/>
    <property type="project" value="TreeGrafter"/>
</dbReference>
<dbReference type="SUPFAM" id="SSF158573">
    <property type="entry name" value="GINS helical bundle-like"/>
    <property type="match status" value="1"/>
</dbReference>
<gene>
    <name evidence="8" type="ORF">CYCCA115_LOCUS5139</name>
</gene>
<dbReference type="InterPro" id="IPR021151">
    <property type="entry name" value="GINS_A"/>
</dbReference>
<sequence length="226" mass="25279">MASRKFNLCHEASFCAENTPVTVVPSFSYKSTLPLMSSQRQSSVGPFVAGMPMEVPLWIAKVLQQRKLAQIQIPDWLSPESLTATLTEERQENMLTDTLPFYYFEIARSLQWAMDSKSTMIVLQDLANVRTDKIRSHFHEMSKGDLEKNEGELPEITITGICSIELNTVGPFLQRAFSDYGYLTKSQKQAAGGDFEGEGNTQGSEGFKRPSSLGSRLLKLRKKALS</sequence>
<keyword evidence="9" id="KW-1185">Reference proteome</keyword>
<evidence type="ECO:0000313" key="9">
    <source>
        <dbReference type="Proteomes" id="UP001295423"/>
    </source>
</evidence>
<evidence type="ECO:0008006" key="10">
    <source>
        <dbReference type="Google" id="ProtNLM"/>
    </source>
</evidence>
<protein>
    <recommendedName>
        <fullName evidence="10">DNA replication complex GINS protein PSF2</fullName>
    </recommendedName>
</protein>
<feature type="domain" description="GINS subunit" evidence="6">
    <location>
        <begin position="76"/>
        <end position="169"/>
    </location>
</feature>
<reference evidence="8" key="1">
    <citation type="submission" date="2023-08" db="EMBL/GenBank/DDBJ databases">
        <authorList>
            <person name="Audoor S."/>
            <person name="Bilcke G."/>
        </authorList>
    </citation>
    <scope>NUCLEOTIDE SEQUENCE</scope>
</reference>
<dbReference type="Pfam" id="PF25005">
    <property type="entry name" value="PSF2_N"/>
    <property type="match status" value="1"/>
</dbReference>
<keyword evidence="3" id="KW-0235">DNA replication</keyword>
<dbReference type="PANTHER" id="PTHR12772">
    <property type="entry name" value="DNA REPLICATION COMPLEX GINS PROTEIN PSF2"/>
    <property type="match status" value="1"/>
</dbReference>
<dbReference type="InterPro" id="IPR007257">
    <property type="entry name" value="GINS_Psf2"/>
</dbReference>
<comment type="similarity">
    <text evidence="2">Belongs to the GINS2/PSF2 family.</text>
</comment>
<evidence type="ECO:0000256" key="4">
    <source>
        <dbReference type="ARBA" id="ARBA00023242"/>
    </source>
</evidence>
<evidence type="ECO:0000313" key="8">
    <source>
        <dbReference type="EMBL" id="CAJ1936333.1"/>
    </source>
</evidence>
<feature type="region of interest" description="Disordered" evidence="5">
    <location>
        <begin position="191"/>
        <end position="226"/>
    </location>
</feature>
<evidence type="ECO:0000256" key="3">
    <source>
        <dbReference type="ARBA" id="ARBA00022705"/>
    </source>
</evidence>
<dbReference type="Pfam" id="PF05916">
    <property type="entry name" value="Sld5"/>
    <property type="match status" value="1"/>
</dbReference>
<dbReference type="Gene3D" id="3.40.5.50">
    <property type="match status" value="1"/>
</dbReference>
<dbReference type="EMBL" id="CAKOGP040000557">
    <property type="protein sequence ID" value="CAJ1936333.1"/>
    <property type="molecule type" value="Genomic_DNA"/>
</dbReference>
<evidence type="ECO:0000256" key="5">
    <source>
        <dbReference type="SAM" id="MobiDB-lite"/>
    </source>
</evidence>
<dbReference type="PANTHER" id="PTHR12772:SF0">
    <property type="entry name" value="DNA REPLICATION COMPLEX GINS PROTEIN PSF2"/>
    <property type="match status" value="1"/>
</dbReference>
<evidence type="ECO:0000259" key="6">
    <source>
        <dbReference type="Pfam" id="PF05916"/>
    </source>
</evidence>
<name>A0AAD2FF79_9STRA</name>
<evidence type="ECO:0000256" key="1">
    <source>
        <dbReference type="ARBA" id="ARBA00004123"/>
    </source>
</evidence>
<proteinExistence type="inferred from homology"/>
<dbReference type="InterPro" id="IPR056784">
    <property type="entry name" value="PSF2_N"/>
</dbReference>
<dbReference type="InterPro" id="IPR036224">
    <property type="entry name" value="GINS_bundle-like_dom_sf"/>
</dbReference>
<keyword evidence="4" id="KW-0539">Nucleus</keyword>
<dbReference type="AlphaFoldDB" id="A0AAD2FF79"/>
<dbReference type="CDD" id="cd21694">
    <property type="entry name" value="GINS_B_Psf2"/>
    <property type="match status" value="1"/>
</dbReference>
<dbReference type="SUPFAM" id="SSF160059">
    <property type="entry name" value="PriA/YqbF domain"/>
    <property type="match status" value="1"/>
</dbReference>
<organism evidence="8 9">
    <name type="scientific">Cylindrotheca closterium</name>
    <dbReference type="NCBI Taxonomy" id="2856"/>
    <lineage>
        <taxon>Eukaryota</taxon>
        <taxon>Sar</taxon>
        <taxon>Stramenopiles</taxon>
        <taxon>Ochrophyta</taxon>
        <taxon>Bacillariophyta</taxon>
        <taxon>Bacillariophyceae</taxon>
        <taxon>Bacillariophycidae</taxon>
        <taxon>Bacillariales</taxon>
        <taxon>Bacillariaceae</taxon>
        <taxon>Cylindrotheca</taxon>
    </lineage>
</organism>
<dbReference type="Proteomes" id="UP001295423">
    <property type="component" value="Unassembled WGS sequence"/>
</dbReference>
<dbReference type="Gene3D" id="1.20.58.1020">
    <property type="match status" value="1"/>
</dbReference>
<dbReference type="CDD" id="cd11712">
    <property type="entry name" value="GINS_A_psf2"/>
    <property type="match status" value="1"/>
</dbReference>
<evidence type="ECO:0000259" key="7">
    <source>
        <dbReference type="Pfam" id="PF25005"/>
    </source>
</evidence>
<comment type="caution">
    <text evidence="8">The sequence shown here is derived from an EMBL/GenBank/DDBJ whole genome shotgun (WGS) entry which is preliminary data.</text>
</comment>
<evidence type="ECO:0000256" key="2">
    <source>
        <dbReference type="ARBA" id="ARBA00010565"/>
    </source>
</evidence>
<feature type="domain" description="DNA replication complex GINS protein PSF2 N-terminal" evidence="7">
    <location>
        <begin position="10"/>
        <end position="71"/>
    </location>
</feature>
<comment type="subcellular location">
    <subcellularLocation>
        <location evidence="1">Nucleus</location>
    </subcellularLocation>
</comment>